<dbReference type="InterPro" id="IPR050282">
    <property type="entry name" value="Cycloisomerase_2"/>
</dbReference>
<dbReference type="PANTHER" id="PTHR30344:SF4">
    <property type="entry name" value="CYCLASE, PUTATIVE (AFU_ORTHOLOGUE AFUA_6G11580)-RELATED"/>
    <property type="match status" value="1"/>
</dbReference>
<dbReference type="InterPro" id="IPR000073">
    <property type="entry name" value="AB_hydrolase_1"/>
</dbReference>
<comment type="similarity">
    <text evidence="1">Belongs to the cycloisomerase 2 family.</text>
</comment>
<dbReference type="InterPro" id="IPR015943">
    <property type="entry name" value="WD40/YVTN_repeat-like_dom_sf"/>
</dbReference>
<reference evidence="3 4" key="1">
    <citation type="submission" date="2023-08" db="EMBL/GenBank/DDBJ databases">
        <title>Annotated Genome Sequence of Vanrija albida AlHP1.</title>
        <authorList>
            <person name="Herzog R."/>
        </authorList>
    </citation>
    <scope>NUCLEOTIDE SEQUENCE [LARGE SCALE GENOMIC DNA]</scope>
    <source>
        <strain evidence="3 4">AlHP1</strain>
    </source>
</reference>
<dbReference type="InterPro" id="IPR019405">
    <property type="entry name" value="Lactonase_7-beta_prop"/>
</dbReference>
<organism evidence="3 4">
    <name type="scientific">Vanrija albida</name>
    <dbReference type="NCBI Taxonomy" id="181172"/>
    <lineage>
        <taxon>Eukaryota</taxon>
        <taxon>Fungi</taxon>
        <taxon>Dikarya</taxon>
        <taxon>Basidiomycota</taxon>
        <taxon>Agaricomycotina</taxon>
        <taxon>Tremellomycetes</taxon>
        <taxon>Trichosporonales</taxon>
        <taxon>Trichosporonaceae</taxon>
        <taxon>Vanrija</taxon>
    </lineage>
</organism>
<dbReference type="SUPFAM" id="SSF75011">
    <property type="entry name" value="3-carboxy-cis,cis-mucoante lactonizing enzyme"/>
    <property type="match status" value="1"/>
</dbReference>
<dbReference type="SUPFAM" id="SSF53474">
    <property type="entry name" value="alpha/beta-Hydrolases"/>
    <property type="match status" value="1"/>
</dbReference>
<gene>
    <name evidence="3" type="ORF">Q8F55_003408</name>
</gene>
<dbReference type="Proteomes" id="UP001565368">
    <property type="component" value="Unassembled WGS sequence"/>
</dbReference>
<dbReference type="Pfam" id="PF10282">
    <property type="entry name" value="Lactonase"/>
    <property type="match status" value="1"/>
</dbReference>
<evidence type="ECO:0000313" key="3">
    <source>
        <dbReference type="EMBL" id="KAL1409425.1"/>
    </source>
</evidence>
<sequence length="639" mass="67952">MAAISFKSSSVSLGDRRVAYIVSEPAVARGAPVVAIHGLGGNSSFWLPALAASGLGTHRALYAYEFDGHGESEWSGRQLSIDDLVSDLEGVLDALGLQRVVLVGHSMNGTVTSLFAQRHPERVEKLILLHPVRNMAPAGQEGMRARAVAASTVEGLSSIANTVCTAAVSAVSRQDLAVRTLIRHCVATTTPGGYAAACLALASAPHVDATKTGVPLHIIGGEEDYLAGPAAVAAWAAEAGGTSTVLRDVGHWGAIEAPEAVGRELAQALAPETYNLILGTFRSPYLYNLRFDTRSRKLELTKTSPAVGGHSWLDVSKDGKSLYCTIWGEPPRVASYVIGKDGVPSSPSVAPLPYLSGYVRANGKAMYSAAGPQVDVFLLDAAGQVRTEKAVQSFSLVSEAERHKGAAQLDFGGLRHGGHSADLSPDGTKLYVADIGRNCIWVYHVDAATGLLTEASKNIATRPDDGPRHAWPHPNGKVVYVLQEHSSYVDAFELDGAELHFLGGGRILPPGEDAKEYWADEVRLSPDSRWVFGSVRGLMPEKRGYVAAWRLRPDGRLERPGDDTADHRIQTSTSGGWANAIAVCPTTGPKGEVWLTLTDSEEGFIQMLEFSATCGFKVLDEVRVGSKVEHVGASVAVWL</sequence>
<evidence type="ECO:0000313" key="4">
    <source>
        <dbReference type="Proteomes" id="UP001565368"/>
    </source>
</evidence>
<dbReference type="Pfam" id="PF00561">
    <property type="entry name" value="Abhydrolase_1"/>
    <property type="match status" value="1"/>
</dbReference>
<dbReference type="InterPro" id="IPR029058">
    <property type="entry name" value="AB_hydrolase_fold"/>
</dbReference>
<accession>A0ABR3Q3T7</accession>
<keyword evidence="4" id="KW-1185">Reference proteome</keyword>
<comment type="caution">
    <text evidence="3">The sequence shown here is derived from an EMBL/GenBank/DDBJ whole genome shotgun (WGS) entry which is preliminary data.</text>
</comment>
<dbReference type="Gene3D" id="2.130.10.10">
    <property type="entry name" value="YVTN repeat-like/Quinoprotein amine dehydrogenase"/>
    <property type="match status" value="1"/>
</dbReference>
<protein>
    <recommendedName>
        <fullName evidence="2">AB hydrolase-1 domain-containing protein</fullName>
    </recommendedName>
</protein>
<dbReference type="Gene3D" id="3.40.50.1820">
    <property type="entry name" value="alpha/beta hydrolase"/>
    <property type="match status" value="1"/>
</dbReference>
<dbReference type="RefSeq" id="XP_069209369.1">
    <property type="nucleotide sequence ID" value="XM_069351951.1"/>
</dbReference>
<dbReference type="PRINTS" id="PR00111">
    <property type="entry name" value="ABHYDROLASE"/>
</dbReference>
<feature type="domain" description="AB hydrolase-1" evidence="2">
    <location>
        <begin position="32"/>
        <end position="138"/>
    </location>
</feature>
<name>A0ABR3Q3T7_9TREE</name>
<dbReference type="PANTHER" id="PTHR30344">
    <property type="entry name" value="6-PHOSPHOGLUCONOLACTONASE-RELATED"/>
    <property type="match status" value="1"/>
</dbReference>
<dbReference type="EMBL" id="JBBXJM010000003">
    <property type="protein sequence ID" value="KAL1409425.1"/>
    <property type="molecule type" value="Genomic_DNA"/>
</dbReference>
<proteinExistence type="inferred from homology"/>
<evidence type="ECO:0000256" key="1">
    <source>
        <dbReference type="ARBA" id="ARBA00005564"/>
    </source>
</evidence>
<dbReference type="GeneID" id="95984451"/>
<evidence type="ECO:0000259" key="2">
    <source>
        <dbReference type="Pfam" id="PF00561"/>
    </source>
</evidence>